<accession>A0AAD9NTQ1</accession>
<comment type="caution">
    <text evidence="6">Lacks conserved residue(s) required for the propagation of feature annotation.</text>
</comment>
<keyword evidence="2" id="KW-0732">Signal</keyword>
<dbReference type="PROSITE" id="PS50026">
    <property type="entry name" value="EGF_3"/>
    <property type="match status" value="3"/>
</dbReference>
<keyword evidence="5" id="KW-0325">Glycoprotein</keyword>
<dbReference type="Pfam" id="PF00090">
    <property type="entry name" value="TSP_1"/>
    <property type="match status" value="1"/>
</dbReference>
<keyword evidence="3" id="KW-0677">Repeat</keyword>
<dbReference type="GO" id="GO:0005509">
    <property type="term" value="F:calcium ion binding"/>
    <property type="evidence" value="ECO:0007669"/>
    <property type="project" value="InterPro"/>
</dbReference>
<evidence type="ECO:0000313" key="8">
    <source>
        <dbReference type="EMBL" id="KAK2179064.1"/>
    </source>
</evidence>
<dbReference type="SMART" id="SM00179">
    <property type="entry name" value="EGF_CA"/>
    <property type="match status" value="3"/>
</dbReference>
<feature type="domain" description="EGF-like" evidence="7">
    <location>
        <begin position="237"/>
        <end position="273"/>
    </location>
</feature>
<evidence type="ECO:0000313" key="9">
    <source>
        <dbReference type="Proteomes" id="UP001209878"/>
    </source>
</evidence>
<dbReference type="InterPro" id="IPR001881">
    <property type="entry name" value="EGF-like_Ca-bd_dom"/>
</dbReference>
<dbReference type="Pfam" id="PF00008">
    <property type="entry name" value="EGF"/>
    <property type="match status" value="2"/>
</dbReference>
<reference evidence="8" key="1">
    <citation type="journal article" date="2023" name="Mol. Biol. Evol.">
        <title>Third-Generation Sequencing Reveals the Adaptive Role of the Epigenome in Three Deep-Sea Polychaetes.</title>
        <authorList>
            <person name="Perez M."/>
            <person name="Aroh O."/>
            <person name="Sun Y."/>
            <person name="Lan Y."/>
            <person name="Juniper S.K."/>
            <person name="Young C.R."/>
            <person name="Angers B."/>
            <person name="Qian P.Y."/>
        </authorList>
    </citation>
    <scope>NUCLEOTIDE SEQUENCE</scope>
    <source>
        <strain evidence="8">R07B-5</strain>
    </source>
</reference>
<feature type="domain" description="EGF-like" evidence="7">
    <location>
        <begin position="491"/>
        <end position="525"/>
    </location>
</feature>
<dbReference type="Gene3D" id="2.10.25.10">
    <property type="entry name" value="Laminin"/>
    <property type="match status" value="3"/>
</dbReference>
<dbReference type="PROSITE" id="PS00022">
    <property type="entry name" value="EGF_1"/>
    <property type="match status" value="3"/>
</dbReference>
<evidence type="ECO:0000256" key="4">
    <source>
        <dbReference type="ARBA" id="ARBA00023157"/>
    </source>
</evidence>
<feature type="disulfide bond" evidence="6">
    <location>
        <begin position="362"/>
        <end position="371"/>
    </location>
</feature>
<dbReference type="SMART" id="SM00209">
    <property type="entry name" value="TSP1"/>
    <property type="match status" value="1"/>
</dbReference>
<name>A0AAD9NTQ1_RIDPI</name>
<dbReference type="PROSITE" id="PS01186">
    <property type="entry name" value="EGF_2"/>
    <property type="match status" value="2"/>
</dbReference>
<dbReference type="PANTHER" id="PTHR24049">
    <property type="entry name" value="CRUMBS FAMILY MEMBER"/>
    <property type="match status" value="1"/>
</dbReference>
<evidence type="ECO:0000256" key="5">
    <source>
        <dbReference type="ARBA" id="ARBA00023180"/>
    </source>
</evidence>
<dbReference type="FunFam" id="2.10.25.10:FF:000012">
    <property type="entry name" value="Delta-like protein"/>
    <property type="match status" value="1"/>
</dbReference>
<proteinExistence type="predicted"/>
<evidence type="ECO:0000256" key="6">
    <source>
        <dbReference type="PROSITE-ProRule" id="PRU00076"/>
    </source>
</evidence>
<dbReference type="SUPFAM" id="SSF82895">
    <property type="entry name" value="TSP-1 type 1 repeat"/>
    <property type="match status" value="1"/>
</dbReference>
<feature type="disulfide bond" evidence="6">
    <location>
        <begin position="515"/>
        <end position="524"/>
    </location>
</feature>
<dbReference type="InterPro" id="IPR000742">
    <property type="entry name" value="EGF"/>
</dbReference>
<dbReference type="InterPro" id="IPR036383">
    <property type="entry name" value="TSP1_rpt_sf"/>
</dbReference>
<keyword evidence="1 6" id="KW-0245">EGF-like domain</keyword>
<feature type="domain" description="EGF-like" evidence="7">
    <location>
        <begin position="334"/>
        <end position="372"/>
    </location>
</feature>
<dbReference type="SUPFAM" id="SSF57196">
    <property type="entry name" value="EGF/Laminin"/>
    <property type="match status" value="3"/>
</dbReference>
<dbReference type="Proteomes" id="UP001209878">
    <property type="component" value="Unassembled WGS sequence"/>
</dbReference>
<dbReference type="InterPro" id="IPR000884">
    <property type="entry name" value="TSP1_rpt"/>
</dbReference>
<evidence type="ECO:0000256" key="3">
    <source>
        <dbReference type="ARBA" id="ARBA00022737"/>
    </source>
</evidence>
<evidence type="ECO:0000256" key="2">
    <source>
        <dbReference type="ARBA" id="ARBA00022729"/>
    </source>
</evidence>
<dbReference type="PROSITE" id="PS50092">
    <property type="entry name" value="TSP1"/>
    <property type="match status" value="1"/>
</dbReference>
<dbReference type="SUPFAM" id="SSF49899">
    <property type="entry name" value="Concanavalin A-like lectins/glucanases"/>
    <property type="match status" value="1"/>
</dbReference>
<keyword evidence="9" id="KW-1185">Reference proteome</keyword>
<dbReference type="Gene3D" id="2.60.120.200">
    <property type="match status" value="1"/>
</dbReference>
<dbReference type="InterPro" id="IPR013320">
    <property type="entry name" value="ConA-like_dom_sf"/>
</dbReference>
<evidence type="ECO:0000256" key="1">
    <source>
        <dbReference type="ARBA" id="ARBA00022536"/>
    </source>
</evidence>
<evidence type="ECO:0000259" key="7">
    <source>
        <dbReference type="PROSITE" id="PS50026"/>
    </source>
</evidence>
<organism evidence="8 9">
    <name type="scientific">Ridgeia piscesae</name>
    <name type="common">Tubeworm</name>
    <dbReference type="NCBI Taxonomy" id="27915"/>
    <lineage>
        <taxon>Eukaryota</taxon>
        <taxon>Metazoa</taxon>
        <taxon>Spiralia</taxon>
        <taxon>Lophotrochozoa</taxon>
        <taxon>Annelida</taxon>
        <taxon>Polychaeta</taxon>
        <taxon>Sedentaria</taxon>
        <taxon>Canalipalpata</taxon>
        <taxon>Sabellida</taxon>
        <taxon>Siboglinidae</taxon>
        <taxon>Ridgeia</taxon>
    </lineage>
</organism>
<sequence>MSEKGPQHCANYPRNGLFFQQWYVQLSVYKTRALCLSNLATASSRPGCNSTAVQVYSRWIFNDDKSCETLVSEQQDRARTDYRYECQWWLSLTKLPPDVADVYVTECYRLNNGTTKYRVKLCCSVSGQLCVTCSGVEVQKDDQTGVYHTDHCNYYSGVIAKCSALDACMTVHDYGLNGVYKWTVTKSCAPRDKCETLARSSKKRKTCSVNEAPRCVQCCSGALCNGDVEMTRIKPRSKDPCKGADCWNGGTCIPVEEGYLCQCPPGVRGTSCQTSTSSLSRLQRDAAINLVTVAPVHPPRRRPSIDVVVPWGLADRTVKKVSNFSQYSLSIFEERRKCSNAFYCLNGGVCFDHEEFGLRCKCPSGFNGARCELKELASSQPTVLTIRHTNQSLKSGHHRALLIVAPRPCSDPTRRFPYFKRPVFNTTCSRLEEQLQRRLGDVEFLQFCRSKMDKVFREGVTGHAREIESASVADCSSGDDYTTFTYNLCCPACYSAPCQHGGWCTQKDTHYTCSCRVGFAGKHCEDVVAVVNGGLGEWSAWGHCSASCGAGQQTRARSCDSPAPSGGGLGCTGHTVQVRPCRCVMRFNASVDCAKVKQPADGTRYVADSCNCSRYYQCQRTASGWRAFRRVSAHVIKARVIACVSFDRGICGFQSSTWVYIESLDVAIVPKQKVGRGSYFDGKAHLAIPRFTNSYSRFSEFAISFWYKRVGRRRGEQGLVTNSNSGQPASISIVSTENALAATDGTWHHVVFCYNGLNSKLYVDRQEHFVGHVSGHILERYSPLLIGLLYKEKYFIGYMDELCFYEKALSGQAVNALYHVK</sequence>
<keyword evidence="4 6" id="KW-1015">Disulfide bond</keyword>
<dbReference type="Gene3D" id="2.20.100.10">
    <property type="entry name" value="Thrombospondin type-1 (TSP1) repeat"/>
    <property type="match status" value="1"/>
</dbReference>
<feature type="disulfide bond" evidence="6">
    <location>
        <begin position="263"/>
        <end position="272"/>
    </location>
</feature>
<comment type="caution">
    <text evidence="8">The sequence shown here is derived from an EMBL/GenBank/DDBJ whole genome shotgun (WGS) entry which is preliminary data.</text>
</comment>
<dbReference type="SMART" id="SM00181">
    <property type="entry name" value="EGF"/>
    <property type="match status" value="3"/>
</dbReference>
<dbReference type="Pfam" id="PF13385">
    <property type="entry name" value="Laminin_G_3"/>
    <property type="match status" value="1"/>
</dbReference>
<dbReference type="EMBL" id="JAODUO010000516">
    <property type="protein sequence ID" value="KAK2179064.1"/>
    <property type="molecule type" value="Genomic_DNA"/>
</dbReference>
<gene>
    <name evidence="8" type="ORF">NP493_516g01037</name>
</gene>
<dbReference type="AlphaFoldDB" id="A0AAD9NTQ1"/>
<dbReference type="FunFam" id="2.20.100.10:FF:000001">
    <property type="entry name" value="semaphorin-5A isoform X1"/>
    <property type="match status" value="1"/>
</dbReference>
<dbReference type="CDD" id="cd00054">
    <property type="entry name" value="EGF_CA"/>
    <property type="match status" value="3"/>
</dbReference>
<protein>
    <recommendedName>
        <fullName evidence="7">EGF-like domain-containing protein</fullName>
    </recommendedName>
</protein>
<dbReference type="InterPro" id="IPR051022">
    <property type="entry name" value="Notch_Cell-Fate_Det"/>
</dbReference>